<organism evidence="3 4">
    <name type="scientific">Sesamum indicum</name>
    <name type="common">Oriental sesame</name>
    <name type="synonym">Sesamum orientale</name>
    <dbReference type="NCBI Taxonomy" id="4182"/>
    <lineage>
        <taxon>Eukaryota</taxon>
        <taxon>Viridiplantae</taxon>
        <taxon>Streptophyta</taxon>
        <taxon>Embryophyta</taxon>
        <taxon>Tracheophyta</taxon>
        <taxon>Spermatophyta</taxon>
        <taxon>Magnoliopsida</taxon>
        <taxon>eudicotyledons</taxon>
        <taxon>Gunneridae</taxon>
        <taxon>Pentapetalae</taxon>
        <taxon>asterids</taxon>
        <taxon>lamiids</taxon>
        <taxon>Lamiales</taxon>
        <taxon>Pedaliaceae</taxon>
        <taxon>Sesamum</taxon>
    </lineage>
</organism>
<dbReference type="RefSeq" id="XP_011079059.1">
    <property type="nucleotide sequence ID" value="XM_011080757.2"/>
</dbReference>
<dbReference type="FunCoup" id="A0A6I9T9V1">
    <property type="interactions" value="297"/>
</dbReference>
<keyword evidence="3" id="KW-1185">Reference proteome</keyword>
<accession>A0A6I9T9V1</accession>
<reference evidence="4" key="1">
    <citation type="submission" date="2025-08" db="UniProtKB">
        <authorList>
            <consortium name="RefSeq"/>
        </authorList>
    </citation>
    <scope>IDENTIFICATION</scope>
</reference>
<protein>
    <submittedName>
        <fullName evidence="4">Anthocyanin 5-aromatic acyltransferase-like</fullName>
    </submittedName>
</protein>
<dbReference type="AlphaFoldDB" id="A0A6I9T9V1"/>
<dbReference type="Gene3D" id="3.30.559.10">
    <property type="entry name" value="Chloramphenicol acetyltransferase-like domain"/>
    <property type="match status" value="2"/>
</dbReference>
<sequence length="459" mass="51925">MATKLEECKIHPSFDTNDHEISLPLTHFDIPFFLCNPTQRLIFFDIPCSKRHFLDTIVPDLKKSLARTLTHFLPLAGNVIVPLDFGMPVIRYVSGDSVSLTIVQCDRDYQYLTGNHRRVADEFYACVPQLPPASRFPDSFVLPALVLQVTLFPGQGICLGLTNNHVVGDESSIVNFVKSWALLNKFDSDVSQIDQKSFPVFRRNGVQDPGGLDSRAWNFVTKSMFFSVDPQPPTFPINRVRATFILTKNQVQNLKNYVSANRPNLRHISSFSVICAYVWTCSEKCLAATAGQQETNDDEPVYLPFAADCRKRLSPHLPSTYFGNCVVYVITQSRHGLLKGDEGFLIAAESIGEAITETLYNEREILDSAGWPMDFSEYFGRRYIGVAGSPKFDVYEADFGWGRPKKYEFAHVDGERYSISLCKSREFEGGFEIGVSRMKTDMDVFEDIFNQGLQMIDRD</sequence>
<evidence type="ECO:0000256" key="2">
    <source>
        <dbReference type="ARBA" id="ARBA00023315"/>
    </source>
</evidence>
<dbReference type="Pfam" id="PF02458">
    <property type="entry name" value="Transferase"/>
    <property type="match status" value="1"/>
</dbReference>
<dbReference type="InterPro" id="IPR051504">
    <property type="entry name" value="Plant_metabolite_acyltrans"/>
</dbReference>
<dbReference type="InterPro" id="IPR023213">
    <property type="entry name" value="CAT-like_dom_sf"/>
</dbReference>
<evidence type="ECO:0000256" key="1">
    <source>
        <dbReference type="ARBA" id="ARBA00022679"/>
    </source>
</evidence>
<evidence type="ECO:0000313" key="3">
    <source>
        <dbReference type="Proteomes" id="UP000504604"/>
    </source>
</evidence>
<proteinExistence type="predicted"/>
<dbReference type="PANTHER" id="PTHR31625">
    <property type="match status" value="1"/>
</dbReference>
<dbReference type="GO" id="GO:0016747">
    <property type="term" value="F:acyltransferase activity, transferring groups other than amino-acyl groups"/>
    <property type="evidence" value="ECO:0007669"/>
    <property type="project" value="UniProtKB-ARBA"/>
</dbReference>
<dbReference type="InParanoid" id="A0A6I9T9V1"/>
<keyword evidence="2" id="KW-0012">Acyltransferase</keyword>
<dbReference type="Gramene" id="SIN_1020060.t">
    <property type="protein sequence ID" value="SIN_1020060.t.cds1"/>
    <property type="gene ID" value="SIN_1020060"/>
</dbReference>
<dbReference type="GeneID" id="105162670"/>
<name>A0A6I9T9V1_SESIN</name>
<gene>
    <name evidence="4" type="primary">LOC105162670</name>
</gene>
<evidence type="ECO:0000313" key="4">
    <source>
        <dbReference type="RefSeq" id="XP_011079059.1"/>
    </source>
</evidence>
<dbReference type="SUPFAM" id="SSF52777">
    <property type="entry name" value="CoA-dependent acyltransferases"/>
    <property type="match status" value="1"/>
</dbReference>
<keyword evidence="1" id="KW-0808">Transferase</keyword>
<dbReference type="KEGG" id="sind:105162670"/>
<dbReference type="OrthoDB" id="1862401at2759"/>
<dbReference type="Proteomes" id="UP000504604">
    <property type="component" value="Linkage group LG5"/>
</dbReference>